<gene>
    <name evidence="1" type="ORF">MNB_SV-14-1439</name>
</gene>
<dbReference type="SUPFAM" id="SSF54285">
    <property type="entry name" value="MoaD/ThiS"/>
    <property type="match status" value="1"/>
</dbReference>
<organism evidence="1">
    <name type="scientific">hydrothermal vent metagenome</name>
    <dbReference type="NCBI Taxonomy" id="652676"/>
    <lineage>
        <taxon>unclassified sequences</taxon>
        <taxon>metagenomes</taxon>
        <taxon>ecological metagenomes</taxon>
    </lineage>
</organism>
<dbReference type="NCBIfam" id="TIGR01683">
    <property type="entry name" value="thiS"/>
    <property type="match status" value="1"/>
</dbReference>
<evidence type="ECO:0000313" key="1">
    <source>
        <dbReference type="EMBL" id="SFV65262.1"/>
    </source>
</evidence>
<reference evidence="1" key="1">
    <citation type="submission" date="2016-10" db="EMBL/GenBank/DDBJ databases">
        <authorList>
            <person name="de Groot N.N."/>
        </authorList>
    </citation>
    <scope>NUCLEOTIDE SEQUENCE</scope>
</reference>
<dbReference type="InterPro" id="IPR003749">
    <property type="entry name" value="ThiS/MoaD-like"/>
</dbReference>
<dbReference type="Pfam" id="PF02597">
    <property type="entry name" value="ThiS"/>
    <property type="match status" value="1"/>
</dbReference>
<dbReference type="InterPro" id="IPR012675">
    <property type="entry name" value="Beta-grasp_dom_sf"/>
</dbReference>
<accession>A0A1W1CHT1</accession>
<dbReference type="CDD" id="cd00565">
    <property type="entry name" value="Ubl_ThiS"/>
    <property type="match status" value="1"/>
</dbReference>
<dbReference type="PANTHER" id="PTHR34472:SF1">
    <property type="entry name" value="SULFUR CARRIER PROTEIN THIS"/>
    <property type="match status" value="1"/>
</dbReference>
<dbReference type="PANTHER" id="PTHR34472">
    <property type="entry name" value="SULFUR CARRIER PROTEIN THIS"/>
    <property type="match status" value="1"/>
</dbReference>
<sequence length="67" mass="7410">MIKISVNGEIKEIEDNLNVKELIKALDYKQKGFAVAINTTFVSIKSYEKTIIKDGDKIDILAPVQGG</sequence>
<protein>
    <submittedName>
        <fullName evidence="1">Sulfur carrier protein ThiS</fullName>
    </submittedName>
</protein>
<dbReference type="Gene3D" id="3.10.20.30">
    <property type="match status" value="1"/>
</dbReference>
<dbReference type="AlphaFoldDB" id="A0A1W1CHT1"/>
<name>A0A1W1CHT1_9ZZZZ</name>
<dbReference type="EMBL" id="FPHN01000181">
    <property type="protein sequence ID" value="SFV65262.1"/>
    <property type="molecule type" value="Genomic_DNA"/>
</dbReference>
<proteinExistence type="predicted"/>
<dbReference type="InterPro" id="IPR010035">
    <property type="entry name" value="Thi_S"/>
</dbReference>
<dbReference type="InterPro" id="IPR016155">
    <property type="entry name" value="Mopterin_synth/thiamin_S_b"/>
</dbReference>